<dbReference type="PROSITE" id="PS50878">
    <property type="entry name" value="RT_POL"/>
    <property type="match status" value="1"/>
</dbReference>
<dbReference type="Gramene" id="C.cajan_41650.t">
    <property type="protein sequence ID" value="C.cajan_41650.t"/>
    <property type="gene ID" value="C.cajan_41650"/>
</dbReference>
<gene>
    <name evidence="14" type="ORF">KK1_041741</name>
</gene>
<dbReference type="InterPro" id="IPR056648">
    <property type="entry name" value="DUF7746"/>
</dbReference>
<dbReference type="PANTHER" id="PTHR33064">
    <property type="entry name" value="POL PROTEIN"/>
    <property type="match status" value="1"/>
</dbReference>
<dbReference type="GO" id="GO:0003964">
    <property type="term" value="F:RNA-directed DNA polymerase activity"/>
    <property type="evidence" value="ECO:0007669"/>
    <property type="project" value="UniProtKB-KW"/>
</dbReference>
<evidence type="ECO:0000256" key="9">
    <source>
        <dbReference type="ARBA" id="ARBA00023125"/>
    </source>
</evidence>
<dbReference type="Pfam" id="PF24925">
    <property type="entry name" value="DUF7746"/>
    <property type="match status" value="1"/>
</dbReference>
<dbReference type="InterPro" id="IPR043502">
    <property type="entry name" value="DNA/RNA_pol_sf"/>
</dbReference>
<reference evidence="14" key="1">
    <citation type="journal article" date="2012" name="Nat. Biotechnol.">
        <title>Draft genome sequence of pigeonpea (Cajanus cajan), an orphan legume crop of resource-poor farmers.</title>
        <authorList>
            <person name="Varshney R.K."/>
            <person name="Chen W."/>
            <person name="Li Y."/>
            <person name="Bharti A.K."/>
            <person name="Saxena R.K."/>
            <person name="Schlueter J.A."/>
            <person name="Donoghue M.T."/>
            <person name="Azam S."/>
            <person name="Fan G."/>
            <person name="Whaley A.M."/>
            <person name="Farmer A.D."/>
            <person name="Sheridan J."/>
            <person name="Iwata A."/>
            <person name="Tuteja R."/>
            <person name="Penmetsa R.V."/>
            <person name="Wu W."/>
            <person name="Upadhyaya H.D."/>
            <person name="Yang S.P."/>
            <person name="Shah T."/>
            <person name="Saxena K.B."/>
            <person name="Michael T."/>
            <person name="McCombie W.R."/>
            <person name="Yang B."/>
            <person name="Zhang G."/>
            <person name="Yang H."/>
            <person name="Wang J."/>
            <person name="Spillane C."/>
            <person name="Cook D.R."/>
            <person name="May G.D."/>
            <person name="Xu X."/>
            <person name="Jackson S.A."/>
        </authorList>
    </citation>
    <scope>NUCLEOTIDE SEQUENCE [LARGE SCALE GENOMIC DNA]</scope>
</reference>
<keyword evidence="10" id="KW-0863">Zinc-finger</keyword>
<dbReference type="SUPFAM" id="SSF57756">
    <property type="entry name" value="Retrovirus zinc finger-like domains"/>
    <property type="match status" value="1"/>
</dbReference>
<feature type="region of interest" description="Disordered" evidence="11">
    <location>
        <begin position="214"/>
        <end position="276"/>
    </location>
</feature>
<dbReference type="CDD" id="cd01647">
    <property type="entry name" value="RT_LTR"/>
    <property type="match status" value="1"/>
</dbReference>
<evidence type="ECO:0000256" key="5">
    <source>
        <dbReference type="ARBA" id="ARBA00022750"/>
    </source>
</evidence>
<dbReference type="GO" id="GO:0004190">
    <property type="term" value="F:aspartic-type endopeptidase activity"/>
    <property type="evidence" value="ECO:0007669"/>
    <property type="project" value="UniProtKB-KW"/>
</dbReference>
<dbReference type="InterPro" id="IPR000477">
    <property type="entry name" value="RT_dom"/>
</dbReference>
<evidence type="ECO:0000256" key="1">
    <source>
        <dbReference type="ARBA" id="ARBA00022670"/>
    </source>
</evidence>
<dbReference type="GO" id="GO:0003677">
    <property type="term" value="F:DNA binding"/>
    <property type="evidence" value="ECO:0007669"/>
    <property type="project" value="UniProtKB-KW"/>
</dbReference>
<dbReference type="InterPro" id="IPR051320">
    <property type="entry name" value="Viral_Replic_Matur_Polypro"/>
</dbReference>
<keyword evidence="8" id="KW-0695">RNA-directed DNA polymerase</keyword>
<dbReference type="InterPro" id="IPR041577">
    <property type="entry name" value="RT_RNaseH_2"/>
</dbReference>
<dbReference type="Gene3D" id="3.30.70.270">
    <property type="match status" value="2"/>
</dbReference>
<evidence type="ECO:0000256" key="8">
    <source>
        <dbReference type="ARBA" id="ARBA00022918"/>
    </source>
</evidence>
<keyword evidence="10" id="KW-0479">Metal-binding</keyword>
<dbReference type="Pfam" id="PF00078">
    <property type="entry name" value="RVT_1"/>
    <property type="match status" value="1"/>
</dbReference>
<evidence type="ECO:0000256" key="6">
    <source>
        <dbReference type="ARBA" id="ARBA00022759"/>
    </source>
</evidence>
<sequence>MTMVSTAYQTALDSTDDAIVEILTSGFSGQLKGWWDNYVSEEEKHEILTAVKTDAEGNIITTVKGDSIPDAVNTLIMAIIKHFIGDPSIWKDRSGELLSNLKCRTLGDFRWYKDTFLTRVYTRDDSNQPFWKEKFLAGLPKSLGDKVREKIRSQFNGDIPYGQLSYGNLIAYVQKVALKICQDDKIQKQLAKEKAQNRKDLGNFCQQFGLPCSKDSGKPTKRRKSSRLQLSNSHKPGKRTPRFKSRQITNTTSRPPVVKPTPRGFNPTTNPRETRTCFKCGRKGHLAKFCRISSKVRELNLDSTIQDQLNNLLINSSDSSNEDVDTPMSSSEDIQADDDLSSSSDESSDSPLINVIHNDEQNLLLDVLKSIQDPHERDEYLEKLKTILHKPNKSQLDNSDGHESDHVSTDDDTLFNALINHCSIQKFYIDVTISVEDFVLKTIALFDTGADSNCILEGLIPTKYFHKTSEKLRTASGSRLEIQYKLPSAIIQNDNLQEINDLISKGLIRKSKSPWSCAAFYVNKASEIERGAPRLVINYKPLNQALQWIRYPIPNKKDLLSRLYSAKIFSKFDMKSGFWQIQINPSDRYKTAFTVPFGQYEWNVMPFGLKNAPSEFQNIMNDIFNPYSNFCIVYIDDVLIFSSSIDQHFKHLEIFFKVIKRNGLAVSKTKICLFQTKIKFLGHEIFQGTIRPICRVIEFADKFPNQILEKTQLQRFLGCLNYVSDFFPQLSNIIKPLHERLKKSPPPWTTVHTNVVRQIKQQVKVLPCLYLPNPNLPKIVETDASDIGYGGVLKQAMHDSENCIAFTSKHWNKAQQNYSTVKKEVLAIVLCISKFQSDLLNQKFLVRVDCKSAKDILQKDVKNLASKQIFARWQAILSVFDFDIEYIKGTSNTLPDYLTREFLQGKTECNDA</sequence>
<dbReference type="Proteomes" id="UP000075243">
    <property type="component" value="Unassembled WGS sequence"/>
</dbReference>
<keyword evidence="2" id="KW-0808">Transferase</keyword>
<evidence type="ECO:0000256" key="2">
    <source>
        <dbReference type="ARBA" id="ARBA00022679"/>
    </source>
</evidence>
<keyword evidence="10" id="KW-0862">Zinc</keyword>
<dbReference type="OMA" id="YMCENDE"/>
<dbReference type="PROSITE" id="PS50158">
    <property type="entry name" value="ZF_CCHC"/>
    <property type="match status" value="1"/>
</dbReference>
<dbReference type="Gene3D" id="3.10.10.10">
    <property type="entry name" value="HIV Type 1 Reverse Transcriptase, subunit A, domain 1"/>
    <property type="match status" value="1"/>
</dbReference>
<organism evidence="14 15">
    <name type="scientific">Cajanus cajan</name>
    <name type="common">Pigeon pea</name>
    <name type="synonym">Cajanus indicus</name>
    <dbReference type="NCBI Taxonomy" id="3821"/>
    <lineage>
        <taxon>Eukaryota</taxon>
        <taxon>Viridiplantae</taxon>
        <taxon>Streptophyta</taxon>
        <taxon>Embryophyta</taxon>
        <taxon>Tracheophyta</taxon>
        <taxon>Spermatophyta</taxon>
        <taxon>Magnoliopsida</taxon>
        <taxon>eudicotyledons</taxon>
        <taxon>Gunneridae</taxon>
        <taxon>Pentapetalae</taxon>
        <taxon>rosids</taxon>
        <taxon>fabids</taxon>
        <taxon>Fabales</taxon>
        <taxon>Fabaceae</taxon>
        <taxon>Papilionoideae</taxon>
        <taxon>50 kb inversion clade</taxon>
        <taxon>NPAAA clade</taxon>
        <taxon>indigoferoid/millettioid clade</taxon>
        <taxon>Phaseoleae</taxon>
        <taxon>Cajanus</taxon>
    </lineage>
</organism>
<evidence type="ECO:0000256" key="11">
    <source>
        <dbReference type="SAM" id="MobiDB-lite"/>
    </source>
</evidence>
<evidence type="ECO:0000259" key="12">
    <source>
        <dbReference type="PROSITE" id="PS50158"/>
    </source>
</evidence>
<dbReference type="PANTHER" id="PTHR33064:SF37">
    <property type="entry name" value="RIBONUCLEASE H"/>
    <property type="match status" value="1"/>
</dbReference>
<feature type="domain" description="CCHC-type" evidence="12">
    <location>
        <begin position="277"/>
        <end position="291"/>
    </location>
</feature>
<dbReference type="EMBL" id="KQ484140">
    <property type="protein sequence ID" value="KYP37097.1"/>
    <property type="molecule type" value="Genomic_DNA"/>
</dbReference>
<keyword evidence="1" id="KW-0645">Protease</keyword>
<dbReference type="GO" id="GO:0008270">
    <property type="term" value="F:zinc ion binding"/>
    <property type="evidence" value="ECO:0007669"/>
    <property type="project" value="UniProtKB-KW"/>
</dbReference>
<feature type="domain" description="Reverse transcriptase" evidence="13">
    <location>
        <begin position="503"/>
        <end position="685"/>
    </location>
</feature>
<evidence type="ECO:0000256" key="3">
    <source>
        <dbReference type="ARBA" id="ARBA00022695"/>
    </source>
</evidence>
<accession>A0A151R3E4</accession>
<dbReference type="Pfam" id="PF17919">
    <property type="entry name" value="RT_RNaseH_2"/>
    <property type="match status" value="1"/>
</dbReference>
<dbReference type="CDD" id="cd09274">
    <property type="entry name" value="RNase_HI_RT_Ty3"/>
    <property type="match status" value="1"/>
</dbReference>
<keyword evidence="5" id="KW-0064">Aspartyl protease</keyword>
<evidence type="ECO:0000256" key="7">
    <source>
        <dbReference type="ARBA" id="ARBA00022801"/>
    </source>
</evidence>
<keyword evidence="3" id="KW-0548">Nucleotidyltransferase</keyword>
<dbReference type="InterPro" id="IPR043128">
    <property type="entry name" value="Rev_trsase/Diguanyl_cyclase"/>
</dbReference>
<feature type="region of interest" description="Disordered" evidence="11">
    <location>
        <begin position="315"/>
        <end position="352"/>
    </location>
</feature>
<protein>
    <submittedName>
        <fullName evidence="14">Polyprotein</fullName>
    </submittedName>
</protein>
<keyword evidence="6" id="KW-0255">Endonuclease</keyword>
<evidence type="ECO:0000259" key="13">
    <source>
        <dbReference type="PROSITE" id="PS50878"/>
    </source>
</evidence>
<keyword evidence="9" id="KW-0238">DNA-binding</keyword>
<dbReference type="InterPro" id="IPR036875">
    <property type="entry name" value="Znf_CCHC_sf"/>
</dbReference>
<dbReference type="FunFam" id="3.10.10.10:FF:000007">
    <property type="entry name" value="Retrovirus-related Pol polyprotein from transposon 17.6-like Protein"/>
    <property type="match status" value="1"/>
</dbReference>
<evidence type="ECO:0000313" key="15">
    <source>
        <dbReference type="Proteomes" id="UP000075243"/>
    </source>
</evidence>
<dbReference type="GO" id="GO:0006508">
    <property type="term" value="P:proteolysis"/>
    <property type="evidence" value="ECO:0007669"/>
    <property type="project" value="UniProtKB-KW"/>
</dbReference>
<keyword evidence="7" id="KW-0378">Hydrolase</keyword>
<dbReference type="Gene3D" id="4.10.60.10">
    <property type="entry name" value="Zinc finger, CCHC-type"/>
    <property type="match status" value="1"/>
</dbReference>
<keyword evidence="4" id="KW-0540">Nuclease</keyword>
<feature type="compositionally biased region" description="Basic residues" evidence="11">
    <location>
        <begin position="235"/>
        <end position="245"/>
    </location>
</feature>
<dbReference type="Pfam" id="PF22909">
    <property type="entry name" value="Caulimovir_coat_dom"/>
    <property type="match status" value="1"/>
</dbReference>
<dbReference type="AlphaFoldDB" id="A0A151R3E4"/>
<dbReference type="SUPFAM" id="SSF56672">
    <property type="entry name" value="DNA/RNA polymerases"/>
    <property type="match status" value="1"/>
</dbReference>
<proteinExistence type="predicted"/>
<evidence type="ECO:0000256" key="10">
    <source>
        <dbReference type="PROSITE-ProRule" id="PRU00047"/>
    </source>
</evidence>
<dbReference type="InterPro" id="IPR001878">
    <property type="entry name" value="Znf_CCHC"/>
</dbReference>
<dbReference type="SMART" id="SM00343">
    <property type="entry name" value="ZnF_C2HC"/>
    <property type="match status" value="1"/>
</dbReference>
<dbReference type="GO" id="GO:0004519">
    <property type="term" value="F:endonuclease activity"/>
    <property type="evidence" value="ECO:0007669"/>
    <property type="project" value="UniProtKB-KW"/>
</dbReference>
<evidence type="ECO:0000256" key="4">
    <source>
        <dbReference type="ARBA" id="ARBA00022722"/>
    </source>
</evidence>
<evidence type="ECO:0000313" key="14">
    <source>
        <dbReference type="EMBL" id="KYP37097.1"/>
    </source>
</evidence>
<name>A0A151R3E4_CAJCA</name>
<keyword evidence="15" id="KW-1185">Reference proteome</keyword>